<protein>
    <recommendedName>
        <fullName evidence="5">FLYWCH-type domain-containing protein</fullName>
    </recommendedName>
</protein>
<organism evidence="6 7">
    <name type="scientific">Helicoverpa armigera</name>
    <name type="common">Cotton bollworm</name>
    <name type="synonym">Heliothis armigera</name>
    <dbReference type="NCBI Taxonomy" id="29058"/>
    <lineage>
        <taxon>Eukaryota</taxon>
        <taxon>Metazoa</taxon>
        <taxon>Ecdysozoa</taxon>
        <taxon>Arthropoda</taxon>
        <taxon>Hexapoda</taxon>
        <taxon>Insecta</taxon>
        <taxon>Pterygota</taxon>
        <taxon>Neoptera</taxon>
        <taxon>Endopterygota</taxon>
        <taxon>Lepidoptera</taxon>
        <taxon>Glossata</taxon>
        <taxon>Ditrysia</taxon>
        <taxon>Noctuoidea</taxon>
        <taxon>Noctuidae</taxon>
        <taxon>Heliothinae</taxon>
        <taxon>Helicoverpa</taxon>
    </lineage>
</organism>
<gene>
    <name evidence="6" type="primary">HaOG207883</name>
    <name evidence="6" type="ORF">B5X24_HaOG207883</name>
</gene>
<sequence>MEVRGGHNARAFAQKLAASRHYVSLQCPSIITTDGLHNITQIRGIHNHPEPVIIQTPTGIIHKHTKKKRGPVLIKSKRKGQYVLLYNSYTYSRSAKSKKGTVWKCTLSKAEECKARMTTDDFLNVVAKKDKHSHPPPEQKDKPKHVYFST</sequence>
<evidence type="ECO:0000313" key="6">
    <source>
        <dbReference type="EMBL" id="PZC74406.1"/>
    </source>
</evidence>
<evidence type="ECO:0000256" key="2">
    <source>
        <dbReference type="ARBA" id="ARBA00022771"/>
    </source>
</evidence>
<dbReference type="EMBL" id="KZ150051">
    <property type="protein sequence ID" value="PZC74406.1"/>
    <property type="molecule type" value="Genomic_DNA"/>
</dbReference>
<evidence type="ECO:0000256" key="1">
    <source>
        <dbReference type="ARBA" id="ARBA00022723"/>
    </source>
</evidence>
<evidence type="ECO:0000256" key="3">
    <source>
        <dbReference type="ARBA" id="ARBA00022833"/>
    </source>
</evidence>
<dbReference type="Pfam" id="PF04500">
    <property type="entry name" value="FLYWCH"/>
    <property type="match status" value="1"/>
</dbReference>
<keyword evidence="2" id="KW-0863">Zinc-finger</keyword>
<reference evidence="6 7" key="1">
    <citation type="journal article" date="2017" name="BMC Biol.">
        <title>Genomic innovations, transcriptional plasticity and gene loss underlying the evolution and divergence of two highly polyphagous and invasive Helicoverpa pest species.</title>
        <authorList>
            <person name="Pearce S.L."/>
            <person name="Clarke D.F."/>
            <person name="East P.D."/>
            <person name="Elfekih S."/>
            <person name="Gordon K.H."/>
            <person name="Jermiin L.S."/>
            <person name="McGaughran A."/>
            <person name="Oakeshott J.G."/>
            <person name="Papanikolaou A."/>
            <person name="Perera O.P."/>
            <person name="Rane R.V."/>
            <person name="Richards S."/>
            <person name="Tay W.T."/>
            <person name="Walsh T.K."/>
            <person name="Anderson A."/>
            <person name="Anderson C.J."/>
            <person name="Asgari S."/>
            <person name="Board P.G."/>
            <person name="Bretschneider A."/>
            <person name="Campbell P.M."/>
            <person name="Chertemps T."/>
            <person name="Christeller J.T."/>
            <person name="Coppin C.W."/>
            <person name="Downes S.J."/>
            <person name="Duan G."/>
            <person name="Farnsworth C.A."/>
            <person name="Good R.T."/>
            <person name="Han L.B."/>
            <person name="Han Y.C."/>
            <person name="Hatje K."/>
            <person name="Horne I."/>
            <person name="Huang Y.P."/>
            <person name="Hughes D.S."/>
            <person name="Jacquin-Joly E."/>
            <person name="James W."/>
            <person name="Jhangiani S."/>
            <person name="Kollmar M."/>
            <person name="Kuwar S.S."/>
            <person name="Li S."/>
            <person name="Liu N.Y."/>
            <person name="Maibeche M.T."/>
            <person name="Miller J.R."/>
            <person name="Montagne N."/>
            <person name="Perry T."/>
            <person name="Qu J."/>
            <person name="Song S.V."/>
            <person name="Sutton G.G."/>
            <person name="Vogel H."/>
            <person name="Walenz B.P."/>
            <person name="Xu W."/>
            <person name="Zhang H.J."/>
            <person name="Zou Z."/>
            <person name="Batterham P."/>
            <person name="Edwards O.R."/>
            <person name="Feyereisen R."/>
            <person name="Gibbs R.A."/>
            <person name="Heckel D.G."/>
            <person name="McGrath A."/>
            <person name="Robin C."/>
            <person name="Scherer S.E."/>
            <person name="Worley K.C."/>
            <person name="Wu Y.D."/>
        </authorList>
    </citation>
    <scope>NUCLEOTIDE SEQUENCE [LARGE SCALE GENOMIC DNA]</scope>
    <source>
        <strain evidence="6">Harm_GR_Male_#8</strain>
        <tissue evidence="6">Whole organism</tissue>
    </source>
</reference>
<dbReference type="Proteomes" id="UP000249218">
    <property type="component" value="Unassembled WGS sequence"/>
</dbReference>
<dbReference type="Gene3D" id="2.20.25.240">
    <property type="match status" value="1"/>
</dbReference>
<dbReference type="AlphaFoldDB" id="A0A2W1BNG1"/>
<evidence type="ECO:0000313" key="7">
    <source>
        <dbReference type="Proteomes" id="UP000249218"/>
    </source>
</evidence>
<keyword evidence="7" id="KW-1185">Reference proteome</keyword>
<feature type="domain" description="FLYWCH-type" evidence="5">
    <location>
        <begin position="76"/>
        <end position="134"/>
    </location>
</feature>
<accession>A0A2W1BNG1</accession>
<keyword evidence="1" id="KW-0479">Metal-binding</keyword>
<name>A0A2W1BNG1_HELAM</name>
<feature type="region of interest" description="Disordered" evidence="4">
    <location>
        <begin position="129"/>
        <end position="150"/>
    </location>
</feature>
<keyword evidence="3" id="KW-0862">Zinc</keyword>
<evidence type="ECO:0000259" key="5">
    <source>
        <dbReference type="Pfam" id="PF04500"/>
    </source>
</evidence>
<proteinExistence type="predicted"/>
<dbReference type="InterPro" id="IPR007588">
    <property type="entry name" value="Znf_FLYWCH"/>
</dbReference>
<dbReference type="GO" id="GO:0008270">
    <property type="term" value="F:zinc ion binding"/>
    <property type="evidence" value="ECO:0007669"/>
    <property type="project" value="UniProtKB-KW"/>
</dbReference>
<evidence type="ECO:0000256" key="4">
    <source>
        <dbReference type="SAM" id="MobiDB-lite"/>
    </source>
</evidence>